<comment type="caution">
    <text evidence="3">The sequence shown here is derived from an EMBL/GenBank/DDBJ whole genome shotgun (WGS) entry which is preliminary data.</text>
</comment>
<proteinExistence type="predicted"/>
<feature type="transmembrane region" description="Helical" evidence="2">
    <location>
        <begin position="99"/>
        <end position="119"/>
    </location>
</feature>
<evidence type="ECO:0000313" key="3">
    <source>
        <dbReference type="EMBL" id="OAN15767.1"/>
    </source>
</evidence>
<feature type="region of interest" description="Disordered" evidence="1">
    <location>
        <begin position="1"/>
        <end position="29"/>
    </location>
</feature>
<evidence type="ECO:0000256" key="2">
    <source>
        <dbReference type="SAM" id="Phobius"/>
    </source>
</evidence>
<keyword evidence="2" id="KW-0472">Membrane</keyword>
<reference evidence="3 4" key="1">
    <citation type="submission" date="2016-03" db="EMBL/GenBank/DDBJ databases">
        <authorList>
            <person name="Cho S.-Y."/>
            <person name="Lim S."/>
            <person name="Kim H."/>
            <person name="Soh E.H."/>
            <person name="Moon J.S."/>
        </authorList>
    </citation>
    <scope>NUCLEOTIDE SEQUENCE [LARGE SCALE GENOMIC DNA]</scope>
    <source>
        <strain evidence="3 4">KCTC 3810</strain>
    </source>
</reference>
<dbReference type="Proteomes" id="UP000078447">
    <property type="component" value="Unassembled WGS sequence"/>
</dbReference>
<protein>
    <submittedName>
        <fullName evidence="3">Uncharacterized protein</fullName>
    </submittedName>
</protein>
<keyword evidence="2" id="KW-1133">Transmembrane helix</keyword>
<feature type="compositionally biased region" description="Polar residues" evidence="1">
    <location>
        <begin position="1"/>
        <end position="13"/>
    </location>
</feature>
<keyword evidence="2" id="KW-0812">Transmembrane</keyword>
<accession>A0ABX2VC29</accession>
<dbReference type="RefSeq" id="WP_028106560.1">
    <property type="nucleotide sequence ID" value="NZ_CP085018.1"/>
</dbReference>
<name>A0ABX2VC29_9BACL</name>
<gene>
    <name evidence="3" type="ORF">A3783_07490</name>
</gene>
<evidence type="ECO:0000256" key="1">
    <source>
        <dbReference type="SAM" id="MobiDB-lite"/>
    </source>
</evidence>
<dbReference type="EMBL" id="LVVL01000001">
    <property type="protein sequence ID" value="OAN15767.1"/>
    <property type="molecule type" value="Genomic_DNA"/>
</dbReference>
<feature type="region of interest" description="Disordered" evidence="1">
    <location>
        <begin position="79"/>
        <end position="100"/>
    </location>
</feature>
<keyword evidence="4" id="KW-1185">Reference proteome</keyword>
<sequence length="129" mass="14631">MKQEFDQSIQSLDQTKRTDHAAEAVQQANWNPDRYRTNLNPFYLSPCSVESRVERQQEVDRIVEVEPTSSPLQQLFEQKQEEHITATEPGSGKNPGGKFTTGIVVGAIIGGSVSIFTSVKRFRQKRRTH</sequence>
<organism evidence="3 4">
    <name type="scientific">Exiguobacterium undae</name>
    <dbReference type="NCBI Taxonomy" id="169177"/>
    <lineage>
        <taxon>Bacteria</taxon>
        <taxon>Bacillati</taxon>
        <taxon>Bacillota</taxon>
        <taxon>Bacilli</taxon>
        <taxon>Bacillales</taxon>
        <taxon>Bacillales Family XII. Incertae Sedis</taxon>
        <taxon>Exiguobacterium</taxon>
    </lineage>
</organism>
<evidence type="ECO:0000313" key="4">
    <source>
        <dbReference type="Proteomes" id="UP000078447"/>
    </source>
</evidence>